<reference evidence="3" key="1">
    <citation type="journal article" date="2015" name="Nat. Genet.">
        <title>The genome and transcriptome of the zoonotic hookworm Ancylostoma ceylanicum identify infection-specific gene families.</title>
        <authorList>
            <person name="Schwarz E.M."/>
            <person name="Hu Y."/>
            <person name="Antoshechkin I."/>
            <person name="Miller M.M."/>
            <person name="Sternberg P.W."/>
            <person name="Aroian R.V."/>
        </authorList>
    </citation>
    <scope>NUCLEOTIDE SEQUENCE</scope>
    <source>
        <strain evidence="3">HY135</strain>
    </source>
</reference>
<protein>
    <submittedName>
        <fullName evidence="2">Uncharacterized protein</fullName>
    </submittedName>
</protein>
<accession>A0A016TAQ4</accession>
<name>A0A016TAQ4_9BILA</name>
<evidence type="ECO:0000256" key="1">
    <source>
        <dbReference type="SAM" id="MobiDB-lite"/>
    </source>
</evidence>
<dbReference type="Proteomes" id="UP000024635">
    <property type="component" value="Unassembled WGS sequence"/>
</dbReference>
<dbReference type="EMBL" id="JARK01001456">
    <property type="protein sequence ID" value="EYB99736.1"/>
    <property type="molecule type" value="Genomic_DNA"/>
</dbReference>
<organism evidence="2 3">
    <name type="scientific">Ancylostoma ceylanicum</name>
    <dbReference type="NCBI Taxonomy" id="53326"/>
    <lineage>
        <taxon>Eukaryota</taxon>
        <taxon>Metazoa</taxon>
        <taxon>Ecdysozoa</taxon>
        <taxon>Nematoda</taxon>
        <taxon>Chromadorea</taxon>
        <taxon>Rhabditida</taxon>
        <taxon>Rhabditina</taxon>
        <taxon>Rhabditomorpha</taxon>
        <taxon>Strongyloidea</taxon>
        <taxon>Ancylostomatidae</taxon>
        <taxon>Ancylostomatinae</taxon>
        <taxon>Ancylostoma</taxon>
    </lineage>
</organism>
<sequence>MGKTLVDVNMRESSDEDEEVQHVNPVSQSESTFPDRTITTELEGIVEMLREVPGAIGREMADHKISSRYKEKHFESLKREIDVVCSKVERLKANCQLTRVLHGELFKVLSERGIESEEDWAQYIVDVVKDTKARAESCEAGRNGNVAQEPALDAIKNGADWTVLRARLEAMCGDVMGKPTRSNSSLQASHYWLCPFHVHDVLSPYFTTRTSAPSQGFRQRERDSKMQR</sequence>
<evidence type="ECO:0000313" key="2">
    <source>
        <dbReference type="EMBL" id="EYB99736.1"/>
    </source>
</evidence>
<dbReference type="AlphaFoldDB" id="A0A016TAQ4"/>
<feature type="region of interest" description="Disordered" evidence="1">
    <location>
        <begin position="1"/>
        <end position="32"/>
    </location>
</feature>
<proteinExistence type="predicted"/>
<keyword evidence="3" id="KW-1185">Reference proteome</keyword>
<comment type="caution">
    <text evidence="2">The sequence shown here is derived from an EMBL/GenBank/DDBJ whole genome shotgun (WGS) entry which is preliminary data.</text>
</comment>
<dbReference type="OrthoDB" id="5850083at2759"/>
<gene>
    <name evidence="2" type="primary">Acey_s0120.g912</name>
    <name evidence="2" type="ORF">Y032_0120g912</name>
</gene>
<evidence type="ECO:0000313" key="3">
    <source>
        <dbReference type="Proteomes" id="UP000024635"/>
    </source>
</evidence>